<feature type="transmembrane region" description="Helical" evidence="2">
    <location>
        <begin position="215"/>
        <end position="238"/>
    </location>
</feature>
<keyword evidence="2" id="KW-0812">Transmembrane</keyword>
<comment type="caution">
    <text evidence="4">The sequence shown here is derived from an EMBL/GenBank/DDBJ whole genome shotgun (WGS) entry which is preliminary data.</text>
</comment>
<feature type="region of interest" description="Disordered" evidence="1">
    <location>
        <begin position="260"/>
        <end position="279"/>
    </location>
</feature>
<accession>A0ABR3ZH93</accession>
<feature type="transmembrane region" description="Helical" evidence="2">
    <location>
        <begin position="102"/>
        <end position="121"/>
    </location>
</feature>
<evidence type="ECO:0000313" key="4">
    <source>
        <dbReference type="EMBL" id="KAL1899577.1"/>
    </source>
</evidence>
<dbReference type="PANTHER" id="PTHR42109">
    <property type="entry name" value="UNPLACED GENOMIC SCAFFOLD UM_SCAF_CONTIG_1.265, WHOLE GENOME SHOTGUN SEQUENCE"/>
    <property type="match status" value="1"/>
</dbReference>
<name>A0ABR3ZH93_9PEZI</name>
<keyword evidence="2" id="KW-0472">Membrane</keyword>
<gene>
    <name evidence="4" type="ORF">Sste5346_002979</name>
</gene>
<reference evidence="4 5" key="1">
    <citation type="journal article" date="2024" name="IMA Fungus">
        <title>IMA Genome - F19 : A genome assembly and annotation guide to empower mycologists, including annotated draft genome sequences of Ceratocystis pirilliformis, Diaporthe australafricana, Fusarium ophioides, Paecilomyces lecythidis, and Sporothrix stenoceras.</title>
        <authorList>
            <person name="Aylward J."/>
            <person name="Wilson A.M."/>
            <person name="Visagie C.M."/>
            <person name="Spraker J."/>
            <person name="Barnes I."/>
            <person name="Buitendag C."/>
            <person name="Ceriani C."/>
            <person name="Del Mar Angel L."/>
            <person name="du Plessis D."/>
            <person name="Fuchs T."/>
            <person name="Gasser K."/>
            <person name="Kramer D."/>
            <person name="Li W."/>
            <person name="Munsamy K."/>
            <person name="Piso A."/>
            <person name="Price J.L."/>
            <person name="Sonnekus B."/>
            <person name="Thomas C."/>
            <person name="van der Nest A."/>
            <person name="van Dijk A."/>
            <person name="van Heerden A."/>
            <person name="van Vuuren N."/>
            <person name="Yilmaz N."/>
            <person name="Duong T.A."/>
            <person name="van der Merwe N.A."/>
            <person name="Wingfield M.J."/>
            <person name="Wingfield B.D."/>
        </authorList>
    </citation>
    <scope>NUCLEOTIDE SEQUENCE [LARGE SCALE GENOMIC DNA]</scope>
    <source>
        <strain evidence="4 5">CMW 5346</strain>
    </source>
</reference>
<sequence length="279" mass="30601">MAVDALSVAKLAIYIVLVQPSIYVLFKHGRTGLMGWLFVNSFCVLRIVTDAMTIHPNTSKATLILASIGLAPLLFACAGILHEARLARDPSINNKLEWFWQLQYHAIVMAGMVLVIIGVVNVDSSSSSESKIHTSQTLVKAGAAVMVVAWLVLVFWSLISTRTRASRDLPSYRGGSILLHAVIWTLPFNGVRLVYSVASLILRTTHPNSSFLTSTAANVCLSVVEEILVVLILIVAGVRTRGLRKTVKTMEKYEPQPMQTGLQPLQQPYGNTQYHGGQY</sequence>
<protein>
    <recommendedName>
        <fullName evidence="3">DUF7702 domain-containing protein</fullName>
    </recommendedName>
</protein>
<dbReference type="InterPro" id="IPR056119">
    <property type="entry name" value="DUF7702"/>
</dbReference>
<evidence type="ECO:0000259" key="3">
    <source>
        <dbReference type="Pfam" id="PF24800"/>
    </source>
</evidence>
<feature type="transmembrane region" description="Helical" evidence="2">
    <location>
        <begin position="61"/>
        <end position="81"/>
    </location>
</feature>
<dbReference type="PANTHER" id="PTHR42109:SF3">
    <property type="entry name" value="INTEGRAL MEMBRANE PROTEIN (AFU_ORTHOLOGUE AFUA_5G00100)"/>
    <property type="match status" value="1"/>
</dbReference>
<dbReference type="Pfam" id="PF24800">
    <property type="entry name" value="DUF7702"/>
    <property type="match status" value="1"/>
</dbReference>
<keyword evidence="5" id="KW-1185">Reference proteome</keyword>
<evidence type="ECO:0000256" key="2">
    <source>
        <dbReference type="SAM" id="Phobius"/>
    </source>
</evidence>
<evidence type="ECO:0000313" key="5">
    <source>
        <dbReference type="Proteomes" id="UP001583186"/>
    </source>
</evidence>
<dbReference type="EMBL" id="JAWCUI010000012">
    <property type="protein sequence ID" value="KAL1899577.1"/>
    <property type="molecule type" value="Genomic_DNA"/>
</dbReference>
<feature type="domain" description="DUF7702" evidence="3">
    <location>
        <begin position="4"/>
        <end position="240"/>
    </location>
</feature>
<organism evidence="4 5">
    <name type="scientific">Sporothrix stenoceras</name>
    <dbReference type="NCBI Taxonomy" id="5173"/>
    <lineage>
        <taxon>Eukaryota</taxon>
        <taxon>Fungi</taxon>
        <taxon>Dikarya</taxon>
        <taxon>Ascomycota</taxon>
        <taxon>Pezizomycotina</taxon>
        <taxon>Sordariomycetes</taxon>
        <taxon>Sordariomycetidae</taxon>
        <taxon>Ophiostomatales</taxon>
        <taxon>Ophiostomataceae</taxon>
        <taxon>Sporothrix</taxon>
    </lineage>
</organism>
<evidence type="ECO:0000256" key="1">
    <source>
        <dbReference type="SAM" id="MobiDB-lite"/>
    </source>
</evidence>
<feature type="transmembrane region" description="Helical" evidence="2">
    <location>
        <begin position="6"/>
        <end position="26"/>
    </location>
</feature>
<feature type="transmembrane region" description="Helical" evidence="2">
    <location>
        <begin position="171"/>
        <end position="195"/>
    </location>
</feature>
<proteinExistence type="predicted"/>
<keyword evidence="2" id="KW-1133">Transmembrane helix</keyword>
<dbReference type="Proteomes" id="UP001583186">
    <property type="component" value="Unassembled WGS sequence"/>
</dbReference>
<feature type="transmembrane region" description="Helical" evidence="2">
    <location>
        <begin position="141"/>
        <end position="159"/>
    </location>
</feature>